<keyword evidence="9" id="KW-1185">Reference proteome</keyword>
<name>A0A6S6M998_9BACT</name>
<organism evidence="8 9">
    <name type="scientific">Citrifermentans bremense</name>
    <dbReference type="NCBI Taxonomy" id="60035"/>
    <lineage>
        <taxon>Bacteria</taxon>
        <taxon>Pseudomonadati</taxon>
        <taxon>Thermodesulfobacteriota</taxon>
        <taxon>Desulfuromonadia</taxon>
        <taxon>Geobacterales</taxon>
        <taxon>Geobacteraceae</taxon>
        <taxon>Citrifermentans</taxon>
    </lineage>
</organism>
<dbReference type="SUPFAM" id="SSF54534">
    <property type="entry name" value="FKBP-like"/>
    <property type="match status" value="1"/>
</dbReference>
<dbReference type="InterPro" id="IPR046357">
    <property type="entry name" value="PPIase_dom_sf"/>
</dbReference>
<evidence type="ECO:0000313" key="8">
    <source>
        <dbReference type="EMBL" id="BCG48314.1"/>
    </source>
</evidence>
<dbReference type="Pfam" id="PF00254">
    <property type="entry name" value="FKBP_C"/>
    <property type="match status" value="1"/>
</dbReference>
<protein>
    <recommendedName>
        <fullName evidence="6">Peptidyl-prolyl cis-trans isomerase</fullName>
        <ecNumber evidence="6">5.2.1.8</ecNumber>
    </recommendedName>
</protein>
<gene>
    <name evidence="8" type="ORF">GEOBRER4_n3200</name>
</gene>
<dbReference type="KEGG" id="gbn:GEOBRER4_30640"/>
<sequence>MTLPGIGEEEAGKIIDGRPYSEKTELLRKKILPSSLLYRIIDKLTINFKAFNEVGKAKEKETFLAEMRSSKTIRTVKTASGLSYQDLKAGHGAKVVNGKKVRVQYTGWLQDGTKFDSSLDRNKPITFTLGKGEVIRGWDEGIQTMRAGGKRRLIIPPVLAYGDKGSGGKIPPKATLVFDVEVLDVEP</sequence>
<dbReference type="Proteomes" id="UP000515472">
    <property type="component" value="Chromosome"/>
</dbReference>
<evidence type="ECO:0000259" key="7">
    <source>
        <dbReference type="PROSITE" id="PS50059"/>
    </source>
</evidence>
<keyword evidence="3 5" id="KW-0697">Rotamase</keyword>
<comment type="similarity">
    <text evidence="2 6">Belongs to the FKBP-type PPIase family.</text>
</comment>
<evidence type="ECO:0000313" key="9">
    <source>
        <dbReference type="Proteomes" id="UP000515472"/>
    </source>
</evidence>
<dbReference type="PROSITE" id="PS50059">
    <property type="entry name" value="FKBP_PPIASE"/>
    <property type="match status" value="1"/>
</dbReference>
<reference evidence="8 9" key="1">
    <citation type="submission" date="2020-06" db="EMBL/GenBank/DDBJ databases">
        <title>Interaction of electrochemicaly active bacteria, Geobacter bremensis R4 on different carbon anode.</title>
        <authorList>
            <person name="Meng L."/>
            <person name="Yoshida N."/>
        </authorList>
    </citation>
    <scope>NUCLEOTIDE SEQUENCE [LARGE SCALE GENOMIC DNA]</scope>
    <source>
        <strain evidence="8 9">R4</strain>
    </source>
</reference>
<dbReference type="PANTHER" id="PTHR43811">
    <property type="entry name" value="FKBP-TYPE PEPTIDYL-PROLYL CIS-TRANS ISOMERASE FKPA"/>
    <property type="match status" value="1"/>
</dbReference>
<dbReference type="PANTHER" id="PTHR43811:SF19">
    <property type="entry name" value="39 KDA FK506-BINDING NUCLEAR PROTEIN"/>
    <property type="match status" value="1"/>
</dbReference>
<proteinExistence type="inferred from homology"/>
<dbReference type="Gene3D" id="3.10.50.40">
    <property type="match status" value="1"/>
</dbReference>
<dbReference type="EC" id="5.2.1.8" evidence="6"/>
<accession>A0A6S6M998</accession>
<dbReference type="AlphaFoldDB" id="A0A6S6M998"/>
<dbReference type="SUPFAM" id="SSF81585">
    <property type="entry name" value="PsbU/PolX domain-like"/>
    <property type="match status" value="1"/>
</dbReference>
<evidence type="ECO:0000256" key="4">
    <source>
        <dbReference type="ARBA" id="ARBA00023235"/>
    </source>
</evidence>
<dbReference type="InterPro" id="IPR001179">
    <property type="entry name" value="PPIase_FKBP_dom"/>
</dbReference>
<dbReference type="FunFam" id="3.10.50.40:FF:000006">
    <property type="entry name" value="Peptidyl-prolyl cis-trans isomerase"/>
    <property type="match status" value="1"/>
</dbReference>
<dbReference type="Gene3D" id="1.10.150.320">
    <property type="entry name" value="Photosystem II 12 kDa extrinsic protein"/>
    <property type="match status" value="1"/>
</dbReference>
<evidence type="ECO:0000256" key="1">
    <source>
        <dbReference type="ARBA" id="ARBA00000971"/>
    </source>
</evidence>
<evidence type="ECO:0000256" key="5">
    <source>
        <dbReference type="PROSITE-ProRule" id="PRU00277"/>
    </source>
</evidence>
<evidence type="ECO:0000256" key="2">
    <source>
        <dbReference type="ARBA" id="ARBA00006577"/>
    </source>
</evidence>
<comment type="catalytic activity">
    <reaction evidence="1 5 6">
        <text>[protein]-peptidylproline (omega=180) = [protein]-peptidylproline (omega=0)</text>
        <dbReference type="Rhea" id="RHEA:16237"/>
        <dbReference type="Rhea" id="RHEA-COMP:10747"/>
        <dbReference type="Rhea" id="RHEA-COMP:10748"/>
        <dbReference type="ChEBI" id="CHEBI:83833"/>
        <dbReference type="ChEBI" id="CHEBI:83834"/>
        <dbReference type="EC" id="5.2.1.8"/>
    </reaction>
</comment>
<dbReference type="EMBL" id="AP023213">
    <property type="protein sequence ID" value="BCG48314.1"/>
    <property type="molecule type" value="Genomic_DNA"/>
</dbReference>
<dbReference type="GO" id="GO:0003755">
    <property type="term" value="F:peptidyl-prolyl cis-trans isomerase activity"/>
    <property type="evidence" value="ECO:0007669"/>
    <property type="project" value="UniProtKB-UniRule"/>
</dbReference>
<keyword evidence="4 5" id="KW-0413">Isomerase</keyword>
<evidence type="ECO:0000256" key="3">
    <source>
        <dbReference type="ARBA" id="ARBA00023110"/>
    </source>
</evidence>
<feature type="domain" description="PPIase FKBP-type" evidence="7">
    <location>
        <begin position="98"/>
        <end position="186"/>
    </location>
</feature>
<evidence type="ECO:0000256" key="6">
    <source>
        <dbReference type="RuleBase" id="RU003915"/>
    </source>
</evidence>